<dbReference type="SUPFAM" id="SSF49879">
    <property type="entry name" value="SMAD/FHA domain"/>
    <property type="match status" value="1"/>
</dbReference>
<dbReference type="InterPro" id="IPR000253">
    <property type="entry name" value="FHA_dom"/>
</dbReference>
<name>A0AAJ6YQT4_9HYME</name>
<dbReference type="InterPro" id="IPR050923">
    <property type="entry name" value="Cell_Proc_Reg/RNA_Proc"/>
</dbReference>
<dbReference type="InterPro" id="IPR008984">
    <property type="entry name" value="SMAD_FHA_dom_sf"/>
</dbReference>
<dbReference type="AlphaFoldDB" id="A0AAJ6YQT4"/>
<dbReference type="GeneID" id="105365920"/>
<dbReference type="CDD" id="cd22677">
    <property type="entry name" value="FHA_Kanadaptin"/>
    <property type="match status" value="1"/>
</dbReference>
<dbReference type="Proteomes" id="UP000695007">
    <property type="component" value="Unplaced"/>
</dbReference>
<keyword evidence="2" id="KW-1185">Reference proteome</keyword>
<evidence type="ECO:0000313" key="2">
    <source>
        <dbReference type="Proteomes" id="UP000695007"/>
    </source>
</evidence>
<dbReference type="Gene3D" id="2.60.200.20">
    <property type="match status" value="1"/>
</dbReference>
<accession>A0AAJ6YQT4</accession>
<dbReference type="PANTHER" id="PTHR23308">
    <property type="entry name" value="NUCLEAR INHIBITOR OF PROTEIN PHOSPHATASE-1"/>
    <property type="match status" value="1"/>
</dbReference>
<proteinExistence type="predicted"/>
<organism evidence="2 3">
    <name type="scientific">Ceratosolen solmsi marchali</name>
    <dbReference type="NCBI Taxonomy" id="326594"/>
    <lineage>
        <taxon>Eukaryota</taxon>
        <taxon>Metazoa</taxon>
        <taxon>Ecdysozoa</taxon>
        <taxon>Arthropoda</taxon>
        <taxon>Hexapoda</taxon>
        <taxon>Insecta</taxon>
        <taxon>Pterygota</taxon>
        <taxon>Neoptera</taxon>
        <taxon>Endopterygota</taxon>
        <taxon>Hymenoptera</taxon>
        <taxon>Apocrita</taxon>
        <taxon>Proctotrupomorpha</taxon>
        <taxon>Chalcidoidea</taxon>
        <taxon>Agaonidae</taxon>
        <taxon>Agaoninae</taxon>
        <taxon>Ceratosolen</taxon>
    </lineage>
</organism>
<feature type="domain" description="FHA" evidence="1">
    <location>
        <begin position="166"/>
        <end position="222"/>
    </location>
</feature>
<dbReference type="CDD" id="cd19856">
    <property type="entry name" value="DSRM_Kanadaptin"/>
    <property type="match status" value="1"/>
</dbReference>
<evidence type="ECO:0000259" key="1">
    <source>
        <dbReference type="PROSITE" id="PS50006"/>
    </source>
</evidence>
<dbReference type="Pfam" id="PF00498">
    <property type="entry name" value="FHA"/>
    <property type="match status" value="1"/>
</dbReference>
<protein>
    <submittedName>
        <fullName evidence="3">Kanadaptin</fullName>
    </submittedName>
</protein>
<sequence length="719" mass="84375">MDICTTKQENNKKKIDSLELQIHPTEFVKEIVMSCNETNSKFCENQDNHVEISTNHFDKDTFKKPVIIGPRKGYPIKLKTLSDNILNKVFQPKEQQSNTKINNIKINSTKKPDNFKCPLKVQKEKELSLLYKEPLWSGKLQETYKLEVLKSGIILETIDLSEKNYYVIGRLPACDISMAHPTISRYHAILQFRIADDETNRKGIYLYDLASTHGTFWNGNRIKPKFYVHVQGGHILQFGCSQRKFIIQAPLDDQQEESEYSLTELKEKKILKQKDTLENKQLLEEVVNESVNKEDVAEGINWGMSEDADEETDLTENPYAQTNNEELFMYDPKKSLRGWFEREGFDLNYQTEEKGIGRFLCYVDIPIDPYLQRTIRAEALVIGKKKEAIVQCALEACRILDRYGLLRQANHENRKKKSRNWEEVDYYDSDEDNFLDRTGIIEKKRERRMRLAGKLVSKVETYNSLFQKHSTVVKKIESLKNAISLQKIKQNEICNSNVDALDAYMSILESTSYNKTEIKKMKMELQNLRKEEMQLLKLINLTKPANLPLLKPRVLNMINKSKHDFKTLKSTIDQQTNYKFSEKKLKTASKQLFQDHNISKHENLKNLNKVKDLEKFQENETIKFEINIQDFCLQNINTEFVKLPKISINQDLEENTEIEKINLKKKNVYTKQYHQRTENSNLYLDDYNKTKFREDYSMWLPPENQCGDGKTILNEKFGY</sequence>
<dbReference type="PROSITE" id="PS50006">
    <property type="entry name" value="FHA_DOMAIN"/>
    <property type="match status" value="1"/>
</dbReference>
<dbReference type="KEGG" id="csol:105365920"/>
<reference evidence="3" key="1">
    <citation type="submission" date="2025-08" db="UniProtKB">
        <authorList>
            <consortium name="RefSeq"/>
        </authorList>
    </citation>
    <scope>IDENTIFICATION</scope>
</reference>
<dbReference type="RefSeq" id="XP_011502518.1">
    <property type="nucleotide sequence ID" value="XM_011504216.1"/>
</dbReference>
<evidence type="ECO:0000313" key="3">
    <source>
        <dbReference type="RefSeq" id="XP_011502518.1"/>
    </source>
</evidence>
<gene>
    <name evidence="3" type="primary">LOC105365920</name>
</gene>
<dbReference type="SMART" id="SM00240">
    <property type="entry name" value="FHA"/>
    <property type="match status" value="1"/>
</dbReference>